<reference evidence="2 3" key="1">
    <citation type="submission" date="2023-06" db="EMBL/GenBank/DDBJ databases">
        <title>Actinomycetospora Odt1-22.</title>
        <authorList>
            <person name="Supong K."/>
        </authorList>
    </citation>
    <scope>NUCLEOTIDE SEQUENCE [LARGE SCALE GENOMIC DNA]</scope>
    <source>
        <strain evidence="2 3">Odt1-22</strain>
    </source>
</reference>
<dbReference type="PANTHER" id="PTHR43586:SF21">
    <property type="entry name" value="PYRIDOXAL PHOSPHATE (PLP)-DEPENDENT ASPARTATE AMINOTRANSFERASE SUPERFAMILY"/>
    <property type="match status" value="1"/>
</dbReference>
<dbReference type="PANTHER" id="PTHR43586">
    <property type="entry name" value="CYSTEINE DESULFURASE"/>
    <property type="match status" value="1"/>
</dbReference>
<dbReference type="InterPro" id="IPR000192">
    <property type="entry name" value="Aminotrans_V_dom"/>
</dbReference>
<dbReference type="InterPro" id="IPR015424">
    <property type="entry name" value="PyrdxlP-dep_Trfase"/>
</dbReference>
<sequence>MISAFGAEFDVAPGYLNTPSVGIPPRHVVGAVRAWVDDWASGGLSAPAMDEPVDRTREAFAALTGFPTGDVAIHSVVSGLLAPVAASFERGTRVLTAAGEFTSVSFPFAAQGHDVTEVPVAEIPHRAGDHDVVAVSVAQSADGTLVDLDALRATDAVVVLDATQSLGWLPADLSWADVVVAGGYKWLLSPRGCAWGAYSPRMLDRVTPSAAGWYAGEDRWSSVYGLPLRLASGARRLDVSPGWVSFVGAAVALPWLTGLDRSAVHAHGVGLAERLRKELGLPPSPSAIVSIPDPAAPDRLAAAGVRSAPRAGATRVGFHLYNTDADVDLVLDALG</sequence>
<dbReference type="InterPro" id="IPR015421">
    <property type="entry name" value="PyrdxlP-dep_Trfase_major"/>
</dbReference>
<name>A0ABT7MD65_9PSEU</name>
<dbReference type="Proteomes" id="UP001231924">
    <property type="component" value="Unassembled WGS sequence"/>
</dbReference>
<evidence type="ECO:0000259" key="1">
    <source>
        <dbReference type="Pfam" id="PF00266"/>
    </source>
</evidence>
<evidence type="ECO:0000313" key="2">
    <source>
        <dbReference type="EMBL" id="MDL5158610.1"/>
    </source>
</evidence>
<dbReference type="InterPro" id="IPR015422">
    <property type="entry name" value="PyrdxlP-dep_Trfase_small"/>
</dbReference>
<comment type="caution">
    <text evidence="2">The sequence shown here is derived from an EMBL/GenBank/DDBJ whole genome shotgun (WGS) entry which is preliminary data.</text>
</comment>
<proteinExistence type="predicted"/>
<protein>
    <submittedName>
        <fullName evidence="2">Aminotransferase class V-fold PLP-dependent enzyme</fullName>
    </submittedName>
</protein>
<dbReference type="Gene3D" id="3.90.1150.10">
    <property type="entry name" value="Aspartate Aminotransferase, domain 1"/>
    <property type="match status" value="1"/>
</dbReference>
<keyword evidence="2" id="KW-0032">Aminotransferase</keyword>
<organism evidence="2 3">
    <name type="scientific">Actinomycetospora termitidis</name>
    <dbReference type="NCBI Taxonomy" id="3053470"/>
    <lineage>
        <taxon>Bacteria</taxon>
        <taxon>Bacillati</taxon>
        <taxon>Actinomycetota</taxon>
        <taxon>Actinomycetes</taxon>
        <taxon>Pseudonocardiales</taxon>
        <taxon>Pseudonocardiaceae</taxon>
        <taxon>Actinomycetospora</taxon>
    </lineage>
</organism>
<dbReference type="Gene3D" id="3.40.640.10">
    <property type="entry name" value="Type I PLP-dependent aspartate aminotransferase-like (Major domain)"/>
    <property type="match status" value="1"/>
</dbReference>
<keyword evidence="3" id="KW-1185">Reference proteome</keyword>
<dbReference type="SUPFAM" id="SSF53383">
    <property type="entry name" value="PLP-dependent transferases"/>
    <property type="match status" value="1"/>
</dbReference>
<accession>A0ABT7MD65</accession>
<gene>
    <name evidence="2" type="ORF">QRT03_21765</name>
</gene>
<keyword evidence="2" id="KW-0808">Transferase</keyword>
<evidence type="ECO:0000313" key="3">
    <source>
        <dbReference type="Proteomes" id="UP001231924"/>
    </source>
</evidence>
<dbReference type="GO" id="GO:0008483">
    <property type="term" value="F:transaminase activity"/>
    <property type="evidence" value="ECO:0007669"/>
    <property type="project" value="UniProtKB-KW"/>
</dbReference>
<dbReference type="Pfam" id="PF00266">
    <property type="entry name" value="Aminotran_5"/>
    <property type="match status" value="1"/>
</dbReference>
<feature type="domain" description="Aminotransferase class V" evidence="1">
    <location>
        <begin position="129"/>
        <end position="281"/>
    </location>
</feature>
<dbReference type="EMBL" id="JASVWF010000005">
    <property type="protein sequence ID" value="MDL5158610.1"/>
    <property type="molecule type" value="Genomic_DNA"/>
</dbReference>
<dbReference type="RefSeq" id="WP_286055149.1">
    <property type="nucleotide sequence ID" value="NZ_JASVWF010000005.1"/>
</dbReference>